<organism evidence="2 3">
    <name type="scientific">Rhodococcus tukisamuensis</name>
    <dbReference type="NCBI Taxonomy" id="168276"/>
    <lineage>
        <taxon>Bacteria</taxon>
        <taxon>Bacillati</taxon>
        <taxon>Actinomycetota</taxon>
        <taxon>Actinomycetes</taxon>
        <taxon>Mycobacteriales</taxon>
        <taxon>Nocardiaceae</taxon>
        <taxon>Rhodococcus</taxon>
    </lineage>
</organism>
<gene>
    <name evidence="2" type="ORF">SAMN05444580_103417</name>
</gene>
<sequence>MVTKQSRPCHRRPAADAGRVRRLHEVSTAVYRTEPWQFRRVMAMIEHCAARDFVREVFEHHRGAHRVFSADAFLAAYVVTPMLGIPMHQTNVTAVVRGWTNGQRRALGLPPHADIKYKSVNDALRRLMWACLSPRYPEWDERSFAQALLDASLWCHPPTGAVALDSTDVSTWARVRYRKPLVDADPDGLPPPDHPLAPLDPKHPHARRRGHHLPDAPVGADIRYIYTVDVTARMGWRSAEFEETCYFCGFDLHVITDVPPAPGRGPVVHVARAMNLSPAGSNKGVGGLPAVRALGATIPKPRQLIADRAYNYVTNARFALPVWRLGYTTIYDLHPNQHGTHPGPKDTHTQWIDGTLYPESLPEGLEDLDPIDIEMSAAVRARTELRHQARQAYAFVPHGARRADGSRRYRGPAVEPARVRCPNNPVSMRASQSLPTTACTPGKACGCGRTLTLYDTDFPDLRMPFQHGTLAWEASYHRRVGIESIFADLKQNRLAVHRGFFRGFGIRRYTLLVGFTLAALNLLNLHDWYSKRECLDPWGRFLGEPEPEHTPHWRRRYLVSVRHEESSAAARSGR</sequence>
<name>A0A1G6T6L3_9NOCA</name>
<evidence type="ECO:0000313" key="2">
    <source>
        <dbReference type="EMBL" id="SDD24708.1"/>
    </source>
</evidence>
<dbReference type="AlphaFoldDB" id="A0A1G6T6L3"/>
<evidence type="ECO:0000313" key="3">
    <source>
        <dbReference type="Proteomes" id="UP000199417"/>
    </source>
</evidence>
<protein>
    <recommendedName>
        <fullName evidence="4">Transposase DDE domain-containing protein</fullName>
    </recommendedName>
</protein>
<proteinExistence type="predicted"/>
<evidence type="ECO:0008006" key="4">
    <source>
        <dbReference type="Google" id="ProtNLM"/>
    </source>
</evidence>
<reference evidence="2 3" key="1">
    <citation type="submission" date="2016-10" db="EMBL/GenBank/DDBJ databases">
        <authorList>
            <person name="de Groot N.N."/>
        </authorList>
    </citation>
    <scope>NUCLEOTIDE SEQUENCE [LARGE SCALE GENOMIC DNA]</scope>
    <source>
        <strain evidence="2 3">JCM 11308</strain>
    </source>
</reference>
<dbReference type="EMBL" id="FNAB01000003">
    <property type="protein sequence ID" value="SDD24708.1"/>
    <property type="molecule type" value="Genomic_DNA"/>
</dbReference>
<keyword evidence="3" id="KW-1185">Reference proteome</keyword>
<feature type="region of interest" description="Disordered" evidence="1">
    <location>
        <begin position="183"/>
        <end position="212"/>
    </location>
</feature>
<dbReference type="Proteomes" id="UP000199417">
    <property type="component" value="Unassembled WGS sequence"/>
</dbReference>
<evidence type="ECO:0000256" key="1">
    <source>
        <dbReference type="SAM" id="MobiDB-lite"/>
    </source>
</evidence>
<accession>A0A1G6T6L3</accession>
<dbReference type="STRING" id="168276.SAMN05444580_103417"/>